<evidence type="ECO:0000313" key="3">
    <source>
        <dbReference type="Proteomes" id="UP001234216"/>
    </source>
</evidence>
<accession>A0AAW8F251</accession>
<sequence>MTSFLDADFPDPVVIVLIGPAGSGKSTLASTWEPTQVLSLDHYRALVSDSAGDQSATGDAVFALLRVLEARLRRGLTSVVDATSTNPEDRATLLATARRYGVPTVALIVPTPLSVCLERNASRTGDLHVPEDAVRAQHQAMVATASPDRLLREGFDYAEFAPGIQRLGRLGALLQRASDTRRRELGLDGGGPGDAWRLRSFFGPEIARLATWKDGSDLVTGDDRVVVLEVAGDHLTLAYRHDADGEGNFGFDVLVPCPHDTDRDDDDEPCGPAWLPAYSATDLLRAYRGRHEIDDGLICEGCGYEGEIDHEVADWEAGADPDGDSEGSDDRQTRYAEAVRS</sequence>
<gene>
    <name evidence="2" type="ORF">QFZ22_000142</name>
</gene>
<proteinExistence type="predicted"/>
<dbReference type="GO" id="GO:0016301">
    <property type="term" value="F:kinase activity"/>
    <property type="evidence" value="ECO:0007669"/>
    <property type="project" value="UniProtKB-KW"/>
</dbReference>
<feature type="compositionally biased region" description="Basic and acidic residues" evidence="1">
    <location>
        <begin position="328"/>
        <end position="341"/>
    </location>
</feature>
<evidence type="ECO:0000256" key="1">
    <source>
        <dbReference type="SAM" id="MobiDB-lite"/>
    </source>
</evidence>
<dbReference type="SUPFAM" id="SSF52540">
    <property type="entry name" value="P-loop containing nucleoside triphosphate hydrolases"/>
    <property type="match status" value="1"/>
</dbReference>
<dbReference type="Pfam" id="PF13671">
    <property type="entry name" value="AAA_33"/>
    <property type="match status" value="1"/>
</dbReference>
<keyword evidence="2" id="KW-0808">Transferase</keyword>
<keyword evidence="2" id="KW-0418">Kinase</keyword>
<organism evidence="2 3">
    <name type="scientific">Streptomyces canus</name>
    <dbReference type="NCBI Taxonomy" id="58343"/>
    <lineage>
        <taxon>Bacteria</taxon>
        <taxon>Bacillati</taxon>
        <taxon>Actinomycetota</taxon>
        <taxon>Actinomycetes</taxon>
        <taxon>Kitasatosporales</taxon>
        <taxon>Streptomycetaceae</taxon>
        <taxon>Streptomyces</taxon>
        <taxon>Streptomyces aurantiacus group</taxon>
    </lineage>
</organism>
<feature type="region of interest" description="Disordered" evidence="1">
    <location>
        <begin position="312"/>
        <end position="341"/>
    </location>
</feature>
<feature type="compositionally biased region" description="Acidic residues" evidence="1">
    <location>
        <begin position="317"/>
        <end position="327"/>
    </location>
</feature>
<dbReference type="AlphaFoldDB" id="A0AAW8F251"/>
<protein>
    <submittedName>
        <fullName evidence="2">Kinase</fullName>
    </submittedName>
</protein>
<dbReference type="RefSeq" id="WP_306971687.1">
    <property type="nucleotide sequence ID" value="NZ_JAUSZV010000001.1"/>
</dbReference>
<dbReference type="Proteomes" id="UP001234216">
    <property type="component" value="Unassembled WGS sequence"/>
</dbReference>
<reference evidence="2" key="1">
    <citation type="submission" date="2023-07" db="EMBL/GenBank/DDBJ databases">
        <title>Comparative genomics of wheat-associated soil bacteria to identify genetic determinants of phenazine resistance.</title>
        <authorList>
            <person name="Mouncey N."/>
        </authorList>
    </citation>
    <scope>NUCLEOTIDE SEQUENCE</scope>
    <source>
        <strain evidence="2">V4I22</strain>
    </source>
</reference>
<comment type="caution">
    <text evidence="2">The sequence shown here is derived from an EMBL/GenBank/DDBJ whole genome shotgun (WGS) entry which is preliminary data.</text>
</comment>
<dbReference type="InterPro" id="IPR027417">
    <property type="entry name" value="P-loop_NTPase"/>
</dbReference>
<dbReference type="EMBL" id="JAUSZV010000001">
    <property type="protein sequence ID" value="MDQ0904157.1"/>
    <property type="molecule type" value="Genomic_DNA"/>
</dbReference>
<name>A0AAW8F251_9ACTN</name>
<dbReference type="Gene3D" id="3.40.50.300">
    <property type="entry name" value="P-loop containing nucleotide triphosphate hydrolases"/>
    <property type="match status" value="1"/>
</dbReference>
<evidence type="ECO:0000313" key="2">
    <source>
        <dbReference type="EMBL" id="MDQ0904157.1"/>
    </source>
</evidence>